<dbReference type="Gene3D" id="3.10.28.10">
    <property type="entry name" value="Homing endonucleases"/>
    <property type="match status" value="1"/>
</dbReference>
<keyword evidence="2" id="KW-0540">Nuclease</keyword>
<name>K4JS33_9CAUD</name>
<reference evidence="2 3" key="1">
    <citation type="journal article" date="2012" name="BMC Genomics">
        <title>The Caulobacter crescentus phage phiCbK: genomics of a canonical phage.</title>
        <authorList>
            <person name="Gill J.J."/>
            <person name="Berry J.D."/>
            <person name="Russell W.K."/>
            <person name="Lessor L."/>
            <person name="Escobar Garcia D.A."/>
            <person name="Hernandez D."/>
            <person name="Kane A."/>
            <person name="Keene J."/>
            <person name="Maddox M."/>
            <person name="Martin R."/>
            <person name="Mohan S."/>
            <person name="Thorn A.M."/>
            <person name="Russell D.H."/>
            <person name="Young R."/>
        </authorList>
    </citation>
    <scope>NUCLEOTIDE SEQUENCE [LARGE SCALE GENOMIC DNA]</scope>
</reference>
<organism evidence="2 3">
    <name type="scientific">Caulobacter phage CcrRogue</name>
    <dbReference type="NCBI Taxonomy" id="2927986"/>
    <lineage>
        <taxon>Viruses</taxon>
        <taxon>Duplodnaviria</taxon>
        <taxon>Heunggongvirae</taxon>
        <taxon>Uroviricota</taxon>
        <taxon>Caudoviricetes</taxon>
        <taxon>Jeanschmidtviridae</taxon>
        <taxon>Poindextervirus</taxon>
        <taxon>Poindextervirus rogue</taxon>
    </lineage>
</organism>
<dbReference type="SUPFAM" id="SSF55608">
    <property type="entry name" value="Homing endonucleases"/>
    <property type="match status" value="1"/>
</dbReference>
<dbReference type="EMBL" id="JX100814">
    <property type="protein sequence ID" value="AFU86543.1"/>
    <property type="molecule type" value="Genomic_DNA"/>
</dbReference>
<keyword evidence="3" id="KW-1185">Reference proteome</keyword>
<gene>
    <name evidence="2" type="ORF">CcrRogue_gp061</name>
</gene>
<dbReference type="InterPro" id="IPR027434">
    <property type="entry name" value="Homing_endonucl"/>
</dbReference>
<feature type="domain" description="Homing endonuclease LAGLIDADG" evidence="1">
    <location>
        <begin position="9"/>
        <end position="98"/>
    </location>
</feature>
<dbReference type="Pfam" id="PF00961">
    <property type="entry name" value="LAGLIDADG_1"/>
    <property type="match status" value="1"/>
</dbReference>
<evidence type="ECO:0000313" key="3">
    <source>
        <dbReference type="Proteomes" id="UP000000461"/>
    </source>
</evidence>
<dbReference type="OrthoDB" id="29030at10239"/>
<dbReference type="GO" id="GO:0004519">
    <property type="term" value="F:endonuclease activity"/>
    <property type="evidence" value="ECO:0007669"/>
    <property type="project" value="UniProtKB-KW"/>
</dbReference>
<dbReference type="KEGG" id="vg:13995842"/>
<keyword evidence="2" id="KW-0255">Endonuclease</keyword>
<dbReference type="InterPro" id="IPR004860">
    <property type="entry name" value="LAGLIDADG_dom"/>
</dbReference>
<sequence length="146" mass="16563">MVEVDRAYLAGLIDGEGCISVSRTHSNASAKGCRRGYAYRSSVSVAMTNKEVLLWASETTGFGKICPKKTKPHHRPAWTWTVWSKQAAELLKALQPYLRIKAEQAKALIEFQQAMRQPGSKGLSDEEWENRERSYEAFRQMNKRGL</sequence>
<protein>
    <submittedName>
        <fullName evidence="2">Putative HNH homing endonuclease</fullName>
    </submittedName>
</protein>
<evidence type="ECO:0000259" key="1">
    <source>
        <dbReference type="Pfam" id="PF00961"/>
    </source>
</evidence>
<evidence type="ECO:0000313" key="2">
    <source>
        <dbReference type="EMBL" id="AFU86543.1"/>
    </source>
</evidence>
<proteinExistence type="predicted"/>
<accession>K4JS33</accession>
<dbReference type="Proteomes" id="UP000000461">
    <property type="component" value="Segment"/>
</dbReference>
<keyword evidence="2" id="KW-0378">Hydrolase</keyword>